<feature type="region of interest" description="Disordered" evidence="7">
    <location>
        <begin position="474"/>
        <end position="542"/>
    </location>
</feature>
<feature type="compositionally biased region" description="Basic and acidic residues" evidence="7">
    <location>
        <begin position="476"/>
        <end position="492"/>
    </location>
</feature>
<evidence type="ECO:0000256" key="1">
    <source>
        <dbReference type="ARBA" id="ARBA00004123"/>
    </source>
</evidence>
<dbReference type="HOGENOM" id="CLU_012622_1_0_1"/>
<feature type="domain" description="mRNA decay factor PAT1" evidence="8">
    <location>
        <begin position="1"/>
        <end position="606"/>
    </location>
</feature>
<dbReference type="InParanoid" id="G0VES4"/>
<evidence type="ECO:0000256" key="7">
    <source>
        <dbReference type="SAM" id="MobiDB-lite"/>
    </source>
</evidence>
<dbReference type="GO" id="GO:0000290">
    <property type="term" value="P:deadenylation-dependent decapping of nuclear-transcribed mRNA"/>
    <property type="evidence" value="ECO:0007669"/>
    <property type="project" value="EnsemblFungi"/>
</dbReference>
<evidence type="ECO:0000256" key="6">
    <source>
        <dbReference type="ARBA" id="ARBA00023242"/>
    </source>
</evidence>
<feature type="compositionally biased region" description="Low complexity" evidence="7">
    <location>
        <begin position="298"/>
        <end position="313"/>
    </location>
</feature>
<feature type="compositionally biased region" description="Basic and acidic residues" evidence="7">
    <location>
        <begin position="361"/>
        <end position="373"/>
    </location>
</feature>
<dbReference type="OMA" id="YLEHSGH"/>
<dbReference type="Proteomes" id="UP000001640">
    <property type="component" value="Chromosome 4"/>
</dbReference>
<organism evidence="9 10">
    <name type="scientific">Naumovozyma castellii</name>
    <name type="common">Yeast</name>
    <name type="synonym">Saccharomyces castellii</name>
    <dbReference type="NCBI Taxonomy" id="27288"/>
    <lineage>
        <taxon>Eukaryota</taxon>
        <taxon>Fungi</taxon>
        <taxon>Dikarya</taxon>
        <taxon>Ascomycota</taxon>
        <taxon>Saccharomycotina</taxon>
        <taxon>Saccharomycetes</taxon>
        <taxon>Saccharomycetales</taxon>
        <taxon>Saccharomycetaceae</taxon>
        <taxon>Naumovozyma</taxon>
    </lineage>
</organism>
<dbReference type="KEGG" id="ncs:NCAS_0D04840"/>
<evidence type="ECO:0000256" key="3">
    <source>
        <dbReference type="ARBA" id="ARBA00009138"/>
    </source>
</evidence>
<feature type="compositionally biased region" description="Polar residues" evidence="7">
    <location>
        <begin position="314"/>
        <end position="329"/>
    </location>
</feature>
<feature type="compositionally biased region" description="Low complexity" evidence="7">
    <location>
        <begin position="223"/>
        <end position="245"/>
    </location>
</feature>
<dbReference type="GO" id="GO:0022627">
    <property type="term" value="C:cytosolic small ribosomal subunit"/>
    <property type="evidence" value="ECO:0007669"/>
    <property type="project" value="EnsemblFungi"/>
</dbReference>
<accession>G0VES4</accession>
<dbReference type="GO" id="GO:0010494">
    <property type="term" value="C:cytoplasmic stress granule"/>
    <property type="evidence" value="ECO:0007669"/>
    <property type="project" value="EnsemblFungi"/>
</dbReference>
<dbReference type="GO" id="GO:1990726">
    <property type="term" value="C:Lsm1-7-Pat1 complex"/>
    <property type="evidence" value="ECO:0007669"/>
    <property type="project" value="EnsemblFungi"/>
</dbReference>
<comment type="subcellular location">
    <subcellularLocation>
        <location evidence="2">Cytoplasm</location>
        <location evidence="2">P-body</location>
    </subcellularLocation>
    <subcellularLocation>
        <location evidence="1">Nucleus</location>
    </subcellularLocation>
</comment>
<feature type="compositionally biased region" description="Low complexity" evidence="7">
    <location>
        <begin position="171"/>
        <end position="181"/>
    </location>
</feature>
<feature type="compositionally biased region" description="Low complexity" evidence="7">
    <location>
        <begin position="339"/>
        <end position="353"/>
    </location>
</feature>
<dbReference type="InterPro" id="IPR019167">
    <property type="entry name" value="PAT1_dom"/>
</dbReference>
<dbReference type="eggNOG" id="KOG4592">
    <property type="taxonomic scope" value="Eukaryota"/>
</dbReference>
<dbReference type="GO" id="GO:0000776">
    <property type="term" value="C:kinetochore"/>
    <property type="evidence" value="ECO:0007669"/>
    <property type="project" value="EnsemblFungi"/>
</dbReference>
<dbReference type="GeneID" id="96903671"/>
<reference evidence="9 10" key="1">
    <citation type="journal article" date="2011" name="Proc. Natl. Acad. Sci. U.S.A.">
        <title>Evolutionary erosion of yeast sex chromosomes by mating-type switching accidents.</title>
        <authorList>
            <person name="Gordon J.L."/>
            <person name="Armisen D."/>
            <person name="Proux-Wera E."/>
            <person name="Oheigeartaigh S.S."/>
            <person name="Byrne K.P."/>
            <person name="Wolfe K.H."/>
        </authorList>
    </citation>
    <scope>NUCLEOTIDE SEQUENCE [LARGE SCALE GENOMIC DNA]</scope>
    <source>
        <strain evidence="10">ATCC 76901 / BCRC 22586 / CBS 4309 / NBRC 1992 / NRRL Y-12630</strain>
    </source>
</reference>
<dbReference type="OrthoDB" id="74835at2759"/>
<dbReference type="GO" id="GO:0042149">
    <property type="term" value="P:cellular response to glucose starvation"/>
    <property type="evidence" value="ECO:0007669"/>
    <property type="project" value="EnsemblFungi"/>
</dbReference>
<keyword evidence="5" id="KW-0694">RNA-binding</keyword>
<dbReference type="PANTHER" id="PTHR21551:SF0">
    <property type="entry name" value="PROTEIN ASSOCIATED WITH TOPO II RELATED-1, ISOFORM A"/>
    <property type="match status" value="1"/>
</dbReference>
<feature type="compositionally biased region" description="Low complexity" evidence="7">
    <location>
        <begin position="116"/>
        <end position="127"/>
    </location>
</feature>
<sequence length="902" mass="102112">MSFFGFDSSHPPSGRNNNRHGKKNEKPLDFDDTYGGYDEEENDYLNSETFGADVELGNDFDFGHGESAPQQQPQQPIANHRSYVAAASQSIAHSHPNQMDPNADLKPMESLWTASQPQQQAPPHQGQVLSMEEIERQQRQMQMHPQGVPPPQGFTSGPAQNFNQMPPPPQVYQQQLPIPQQNNDGQFTNQYNPRMGPPGMGQPIPGQYQQMQPMFNQPPPHPQQQYPQMYPTPPQTYQDIPLQYQAPPPPQQQPLQGQANQPQHPIANMPNASQSPSTFPPQSQPNDFELQPAMNLRQPSQQTQSSSTPTPQSINSPMAQENARASPQLDNRILTESPRNISRQNQNQGQSSRANTKQSQQRREPMTPEEQKRLQIRHAKVEKILKHSGVMTPRDKDFITRYQLSQIVTDDPYNEDFYFQVYKIILRGGIAGESNKGLIARAYLEHSGHRLGGRYKRADIALQRMQSQVEKAVTVAKERPQKNKDHSGENSGREGVLGKISSSMNSKAPRRQLLIPTPKSNEDLLNSEDTTRESTNDSTTPALEEVTQHLGNVEINQKSKTRRRSSYAFSSIDQNSVLSRSGGRKFVLSQIETVYEEVLELEANLRSGKEIDSTLLWEALHIDDDAYEVCPFISMLSFDKGVKIMPRIFNFLNKEQKLKLLQTFFSELSHLNIIIISSYKTNPSPSDSQLKKIDLFQTVFLKIIVSFLSNNSNFVEIMGLLLHLIKNNNVSFISTSKIGLNLITVLISRAALIRQDSNRSNVLSSPEISAWNEIYDKLFTSLESKLSSIFPPPEYTEKVVKIMVMEQHAGPIESIFYDQSYIWQFLASLALSGKLNHQRIIIDEVRDQIFGTINVAEDLIKNVPSDDKSNAIYRREKLYQDLNLFLNVMGLVSRDGEISELK</sequence>
<dbReference type="InterPro" id="IPR039900">
    <property type="entry name" value="Pat1-like"/>
</dbReference>
<dbReference type="PANTHER" id="PTHR21551">
    <property type="entry name" value="TOPOISOMERASE II-ASSOCIATED PROTEIN PAT1"/>
    <property type="match status" value="1"/>
</dbReference>
<name>G0VES4_NAUCA</name>
<evidence type="ECO:0000259" key="8">
    <source>
        <dbReference type="Pfam" id="PF09770"/>
    </source>
</evidence>
<dbReference type="FunCoup" id="G0VES4">
    <property type="interactions" value="290"/>
</dbReference>
<evidence type="ECO:0000313" key="10">
    <source>
        <dbReference type="Proteomes" id="UP000001640"/>
    </source>
</evidence>
<dbReference type="RefSeq" id="XP_003676426.1">
    <property type="nucleotide sequence ID" value="XM_003676378.1"/>
</dbReference>
<dbReference type="GO" id="GO:0003729">
    <property type="term" value="F:mRNA binding"/>
    <property type="evidence" value="ECO:0007669"/>
    <property type="project" value="EnsemblFungi"/>
</dbReference>
<comment type="similarity">
    <text evidence="3">Belongs to the PAT1 family.</text>
</comment>
<feature type="compositionally biased region" description="Low complexity" evidence="7">
    <location>
        <begin position="253"/>
        <end position="263"/>
    </location>
</feature>
<dbReference type="STRING" id="1064592.G0VES4"/>
<protein>
    <recommendedName>
        <fullName evidence="8">mRNA decay factor PAT1 domain-containing protein</fullName>
    </recommendedName>
</protein>
<evidence type="ECO:0000256" key="4">
    <source>
        <dbReference type="ARBA" id="ARBA00022490"/>
    </source>
</evidence>
<feature type="compositionally biased region" description="Low complexity" evidence="7">
    <location>
        <begin position="201"/>
        <end position="215"/>
    </location>
</feature>
<dbReference type="GO" id="GO:0003682">
    <property type="term" value="F:chromatin binding"/>
    <property type="evidence" value="ECO:0007669"/>
    <property type="project" value="EnsemblFungi"/>
</dbReference>
<evidence type="ECO:0000313" key="9">
    <source>
        <dbReference type="EMBL" id="CCC70065.1"/>
    </source>
</evidence>
<dbReference type="GO" id="GO:0045947">
    <property type="term" value="P:negative regulation of translational initiation"/>
    <property type="evidence" value="ECO:0007669"/>
    <property type="project" value="EnsemblFungi"/>
</dbReference>
<feature type="compositionally biased region" description="Polar residues" evidence="7">
    <location>
        <begin position="182"/>
        <end position="192"/>
    </location>
</feature>
<dbReference type="AlphaFoldDB" id="G0VES4"/>
<dbReference type="GO" id="GO:0005634">
    <property type="term" value="C:nucleus"/>
    <property type="evidence" value="ECO:0007669"/>
    <property type="project" value="UniProtKB-SubCell"/>
</dbReference>
<feature type="domain" description="mRNA decay factor PAT1" evidence="8">
    <location>
        <begin position="614"/>
        <end position="891"/>
    </location>
</feature>
<feature type="compositionally biased region" description="Polar residues" evidence="7">
    <location>
        <begin position="153"/>
        <end position="163"/>
    </location>
</feature>
<evidence type="ECO:0000256" key="5">
    <source>
        <dbReference type="ARBA" id="ARBA00022884"/>
    </source>
</evidence>
<keyword evidence="4" id="KW-0963">Cytoplasm</keyword>
<reference key="2">
    <citation type="submission" date="2011-08" db="EMBL/GenBank/DDBJ databases">
        <title>Genome sequence of Naumovozyma castellii.</title>
        <authorList>
            <person name="Gordon J.L."/>
            <person name="Armisen D."/>
            <person name="Proux-Wera E."/>
            <person name="OhEigeartaigh S.S."/>
            <person name="Byrne K.P."/>
            <person name="Wolfe K.H."/>
        </authorList>
    </citation>
    <scope>NUCLEOTIDE SEQUENCE</scope>
    <source>
        <strain>Type strain:CBS 4309</strain>
    </source>
</reference>
<feature type="region of interest" description="Disordered" evidence="7">
    <location>
        <begin position="1"/>
        <end position="373"/>
    </location>
</feature>
<dbReference type="GO" id="GO:0033962">
    <property type="term" value="P:P-body assembly"/>
    <property type="evidence" value="ECO:0007669"/>
    <property type="project" value="EnsemblFungi"/>
</dbReference>
<dbReference type="Pfam" id="PF09770">
    <property type="entry name" value="PAT1"/>
    <property type="match status" value="2"/>
</dbReference>
<dbReference type="GO" id="GO:0000932">
    <property type="term" value="C:P-body"/>
    <property type="evidence" value="ECO:0007669"/>
    <property type="project" value="UniProtKB-SubCell"/>
</dbReference>
<dbReference type="GO" id="GO:0001731">
    <property type="term" value="P:formation of translation preinitiation complex"/>
    <property type="evidence" value="ECO:0007669"/>
    <property type="project" value="EnsemblFungi"/>
</dbReference>
<dbReference type="EMBL" id="HE576755">
    <property type="protein sequence ID" value="CCC70065.1"/>
    <property type="molecule type" value="Genomic_DNA"/>
</dbReference>
<keyword evidence="10" id="KW-1185">Reference proteome</keyword>
<evidence type="ECO:0000256" key="2">
    <source>
        <dbReference type="ARBA" id="ARBA00004201"/>
    </source>
</evidence>
<feature type="compositionally biased region" description="Polar residues" evidence="7">
    <location>
        <begin position="87"/>
        <end position="100"/>
    </location>
</feature>
<proteinExistence type="inferred from homology"/>
<keyword evidence="6" id="KW-0539">Nucleus</keyword>
<gene>
    <name evidence="9" type="primary">NCAS0D04840</name>
    <name evidence="9" type="ordered locus">NCAS_0D04840</name>
</gene>